<evidence type="ECO:0000313" key="2">
    <source>
        <dbReference type="EMBL" id="ADR77851.1"/>
    </source>
</evidence>
<dbReference type="EMBL" id="HM049560">
    <property type="protein sequence ID" value="ADR77851.1"/>
    <property type="molecule type" value="Genomic_DNA"/>
</dbReference>
<reference evidence="2 3" key="1">
    <citation type="journal article" date="2011" name="Virus Res.">
        <title>Genomic and phylogenetic analyses of murine adenovirus 2.</title>
        <authorList>
            <person name="Hemmi S."/>
            <person name="Vidovszky M.Z."/>
            <person name="Ruminska J."/>
            <person name="Ramelli S."/>
            <person name="Decurtins W."/>
            <person name="Greber U.F."/>
            <person name="Harrach B."/>
        </authorList>
    </citation>
    <scope>NUCLEOTIDE SEQUENCE [LARGE SCALE GENOMIC DNA]</scope>
    <source>
        <strain evidence="2">K87</strain>
    </source>
</reference>
<evidence type="ECO:0000256" key="1">
    <source>
        <dbReference type="SAM" id="Phobius"/>
    </source>
</evidence>
<dbReference type="KEGG" id="vg:10100738"/>
<keyword evidence="1" id="KW-0812">Transmembrane</keyword>
<accession>E7CH50</accession>
<sequence length="181" mass="20602">MDQLLFPINLTRGVNPLPDYGQVDLDVNYDGRWLSFTLLNLTESAWGSYDIYVFYHNGTARLGRIHRLIFIRPHLRPSFFNPDVRAPYTHRFQMPWRRPAPITPAPLQLAQARADPTPVPAHEPDRTTIGIQFFVLACAIAVLCLTVFAAVLVKNYVKPQVIPFPQALNVEESHLLGETRV</sequence>
<dbReference type="RefSeq" id="YP_004123755.1">
    <property type="nucleotide sequence ID" value="NC_014899.1"/>
</dbReference>
<dbReference type="GeneID" id="10100738"/>
<keyword evidence="1" id="KW-0472">Membrane</keyword>
<dbReference type="Proteomes" id="UP000136399">
    <property type="component" value="Segment"/>
</dbReference>
<organism evidence="2 3">
    <name type="scientific">Murine adenovirus 2</name>
    <dbReference type="NCBI Taxonomy" id="931972"/>
    <lineage>
        <taxon>Viruses</taxon>
        <taxon>Varidnaviria</taxon>
        <taxon>Bamfordvirae</taxon>
        <taxon>Preplasmiviricota</taxon>
        <taxon>Polisuviricotina</taxon>
        <taxon>Pharingeaviricetes</taxon>
        <taxon>Rowavirales</taxon>
        <taxon>Adenoviridae</taxon>
        <taxon>Mastadenovirus</taxon>
        <taxon>Mastadenovirus muris</taxon>
        <taxon>Murine mastadenovirus B</taxon>
    </lineage>
</organism>
<evidence type="ECO:0000313" key="3">
    <source>
        <dbReference type="Proteomes" id="UP000136399"/>
    </source>
</evidence>
<keyword evidence="1" id="KW-1133">Transmembrane helix</keyword>
<keyword evidence="3" id="KW-1185">Reference proteome</keyword>
<name>E7CH50_9ADEN</name>
<proteinExistence type="predicted"/>
<protein>
    <submittedName>
        <fullName evidence="2">E3 ORFA</fullName>
    </submittedName>
</protein>
<feature type="transmembrane region" description="Helical" evidence="1">
    <location>
        <begin position="133"/>
        <end position="153"/>
    </location>
</feature>